<evidence type="ECO:0000313" key="1">
    <source>
        <dbReference type="EMBL" id="MDG0813661.1"/>
    </source>
</evidence>
<comment type="caution">
    <text evidence="1">The sequence shown here is derived from an EMBL/GenBank/DDBJ whole genome shotgun (WGS) entry which is preliminary data.</text>
</comment>
<keyword evidence="2" id="KW-1185">Reference proteome</keyword>
<name>A0A9X4L032_9BACL</name>
<protein>
    <recommendedName>
        <fullName evidence="3">XRE family transcriptional regulator</fullName>
    </recommendedName>
</protein>
<gene>
    <name evidence="1" type="ORF">OMP40_33495</name>
</gene>
<reference evidence="1" key="1">
    <citation type="submission" date="2022-10" db="EMBL/GenBank/DDBJ databases">
        <title>Comparative genomic analysis of Cohnella hashimotonis sp. nov., isolated from the International Space Station.</title>
        <authorList>
            <person name="Simpson A."/>
            <person name="Venkateswaran K."/>
        </authorList>
    </citation>
    <scope>NUCLEOTIDE SEQUENCE</scope>
    <source>
        <strain evidence="1">DSM 28161</strain>
    </source>
</reference>
<evidence type="ECO:0008006" key="3">
    <source>
        <dbReference type="Google" id="ProtNLM"/>
    </source>
</evidence>
<proteinExistence type="predicted"/>
<dbReference type="EMBL" id="JAPDIA010000008">
    <property type="protein sequence ID" value="MDG0813661.1"/>
    <property type="molecule type" value="Genomic_DNA"/>
</dbReference>
<dbReference type="Proteomes" id="UP001153404">
    <property type="component" value="Unassembled WGS sequence"/>
</dbReference>
<dbReference type="RefSeq" id="WP_277537751.1">
    <property type="nucleotide sequence ID" value="NZ_JAPDIA010000008.1"/>
</dbReference>
<organism evidence="1 2">
    <name type="scientific">Cohnella rhizosphaerae</name>
    <dbReference type="NCBI Taxonomy" id="1457232"/>
    <lineage>
        <taxon>Bacteria</taxon>
        <taxon>Bacillati</taxon>
        <taxon>Bacillota</taxon>
        <taxon>Bacilli</taxon>
        <taxon>Bacillales</taxon>
        <taxon>Paenibacillaceae</taxon>
        <taxon>Cohnella</taxon>
    </lineage>
</organism>
<dbReference type="SUPFAM" id="SSF47413">
    <property type="entry name" value="lambda repressor-like DNA-binding domains"/>
    <property type="match status" value="1"/>
</dbReference>
<dbReference type="AlphaFoldDB" id="A0A9X4L032"/>
<accession>A0A9X4L032</accession>
<evidence type="ECO:0000313" key="2">
    <source>
        <dbReference type="Proteomes" id="UP001153404"/>
    </source>
</evidence>
<dbReference type="InterPro" id="IPR010982">
    <property type="entry name" value="Lambda_DNA-bd_dom_sf"/>
</dbReference>
<sequence>MTSSRQFTELGWAILQRLAERKLTRKQFCLEYGLSESRLSELITGNTRRNTSVIRGKVLSLLDIQEDTLHGSVQNFNPAARRKVGP</sequence>
<dbReference type="GO" id="GO:0003677">
    <property type="term" value="F:DNA binding"/>
    <property type="evidence" value="ECO:0007669"/>
    <property type="project" value="InterPro"/>
</dbReference>